<dbReference type="SUPFAM" id="SSF53681">
    <property type="entry name" value="Aspartate/glutamate racemase"/>
    <property type="match status" value="2"/>
</dbReference>
<organism evidence="3 4">
    <name type="scientific">Shewanella surugensis</name>
    <dbReference type="NCBI Taxonomy" id="212020"/>
    <lineage>
        <taxon>Bacteria</taxon>
        <taxon>Pseudomonadati</taxon>
        <taxon>Pseudomonadota</taxon>
        <taxon>Gammaproteobacteria</taxon>
        <taxon>Alteromonadales</taxon>
        <taxon>Shewanellaceae</taxon>
        <taxon>Shewanella</taxon>
    </lineage>
</organism>
<evidence type="ECO:0000313" key="4">
    <source>
        <dbReference type="Proteomes" id="UP001203423"/>
    </source>
</evidence>
<dbReference type="PANTHER" id="PTHR21198:SF7">
    <property type="entry name" value="ASPARTATE-GLUTAMATE RACEMASE FAMILY"/>
    <property type="match status" value="1"/>
</dbReference>
<comment type="similarity">
    <text evidence="1">Belongs to the aspartate/glutamate racemases family.</text>
</comment>
<proteinExistence type="inferred from homology"/>
<evidence type="ECO:0000256" key="2">
    <source>
        <dbReference type="ARBA" id="ARBA00023235"/>
    </source>
</evidence>
<dbReference type="InterPro" id="IPR015942">
    <property type="entry name" value="Asp/Glu/hydantoin_racemase"/>
</dbReference>
<sequence length="245" mass="27161">MKTIGLLGGMSWKSTMSYYQGLNQGVKAVLGGLNCAKICLYSVNFDEIEKHQHLGQWDKAADILSQAAQYVEAGGADFLLICTNTMHKVAPQIEATINIPLLHIADATAKQLIDDNVTKVGLLGTHFTMEQDFYKGRLENKFGIEVITPNHEQRQIVHDIIYQELCLGTLNDASRQRYLAIIHQLHQQGAQAVILGCTEIGLLVTNRDTHVPLYDTTQQHIQAALEIALADPDSKPPETKAVRFD</sequence>
<dbReference type="RefSeq" id="WP_248940107.1">
    <property type="nucleotide sequence ID" value="NZ_JAKIKS010000032.1"/>
</dbReference>
<reference evidence="3 4" key="1">
    <citation type="submission" date="2022-01" db="EMBL/GenBank/DDBJ databases">
        <title>Whole genome-based taxonomy of the Shewanellaceae.</title>
        <authorList>
            <person name="Martin-Rodriguez A.J."/>
        </authorList>
    </citation>
    <scope>NUCLEOTIDE SEQUENCE [LARGE SCALE GENOMIC DNA]</scope>
    <source>
        <strain evidence="3 4">DSM 17177</strain>
    </source>
</reference>
<dbReference type="Pfam" id="PF01177">
    <property type="entry name" value="Asp_Glu_race"/>
    <property type="match status" value="1"/>
</dbReference>
<dbReference type="EMBL" id="JAKIKS010000032">
    <property type="protein sequence ID" value="MCL1124829.1"/>
    <property type="molecule type" value="Genomic_DNA"/>
</dbReference>
<gene>
    <name evidence="3" type="ORF">L2764_10180</name>
</gene>
<keyword evidence="4" id="KW-1185">Reference proteome</keyword>
<evidence type="ECO:0000313" key="3">
    <source>
        <dbReference type="EMBL" id="MCL1124829.1"/>
    </source>
</evidence>
<dbReference type="Gene3D" id="3.40.50.1860">
    <property type="match status" value="2"/>
</dbReference>
<accession>A0ABT0LAX9</accession>
<dbReference type="InterPro" id="IPR004380">
    <property type="entry name" value="Asp_race"/>
</dbReference>
<keyword evidence="2" id="KW-0413">Isomerase</keyword>
<dbReference type="Proteomes" id="UP001203423">
    <property type="component" value="Unassembled WGS sequence"/>
</dbReference>
<comment type="caution">
    <text evidence="3">The sequence shown here is derived from an EMBL/GenBank/DDBJ whole genome shotgun (WGS) entry which is preliminary data.</text>
</comment>
<dbReference type="InterPro" id="IPR001920">
    <property type="entry name" value="Asp/Glu_race"/>
</dbReference>
<dbReference type="PANTHER" id="PTHR21198">
    <property type="entry name" value="GLUTAMATE RACEMASE"/>
    <property type="match status" value="1"/>
</dbReference>
<name>A0ABT0LAX9_9GAMM</name>
<dbReference type="NCBIfam" id="TIGR00035">
    <property type="entry name" value="asp_race"/>
    <property type="match status" value="1"/>
</dbReference>
<evidence type="ECO:0000256" key="1">
    <source>
        <dbReference type="ARBA" id="ARBA00007847"/>
    </source>
</evidence>
<protein>
    <submittedName>
        <fullName evidence="3">Aspartate/glutamate racemase family protein</fullName>
    </submittedName>
</protein>